<accession>A0A0B6ZQT1</accession>
<dbReference type="InterPro" id="IPR011992">
    <property type="entry name" value="EF-hand-dom_pair"/>
</dbReference>
<dbReference type="SUPFAM" id="SSF47473">
    <property type="entry name" value="EF-hand"/>
    <property type="match status" value="2"/>
</dbReference>
<keyword evidence="5" id="KW-0106">Calcium</keyword>
<dbReference type="PROSITE" id="PS50222">
    <property type="entry name" value="EF_HAND_2"/>
    <property type="match status" value="2"/>
</dbReference>
<keyword evidence="8" id="KW-0472">Membrane</keyword>
<comment type="subcellular location">
    <subcellularLocation>
        <location evidence="1">Mitochondrion inner membrane</location>
    </subcellularLocation>
    <subcellularLocation>
        <location evidence="2">Mitochondrion intermembrane space</location>
    </subcellularLocation>
</comment>
<organism evidence="11">
    <name type="scientific">Arion vulgaris</name>
    <dbReference type="NCBI Taxonomy" id="1028688"/>
    <lineage>
        <taxon>Eukaryota</taxon>
        <taxon>Metazoa</taxon>
        <taxon>Spiralia</taxon>
        <taxon>Lophotrochozoa</taxon>
        <taxon>Mollusca</taxon>
        <taxon>Gastropoda</taxon>
        <taxon>Heterobranchia</taxon>
        <taxon>Euthyneura</taxon>
        <taxon>Panpulmonata</taxon>
        <taxon>Eupulmonata</taxon>
        <taxon>Stylommatophora</taxon>
        <taxon>Helicina</taxon>
        <taxon>Arionoidea</taxon>
        <taxon>Arionidae</taxon>
        <taxon>Arion</taxon>
    </lineage>
</organism>
<keyword evidence="7" id="KW-0496">Mitochondrion</keyword>
<keyword evidence="3" id="KW-0677">Repeat</keyword>
<dbReference type="PANTHER" id="PTHR12294:SF13">
    <property type="entry name" value="MITOCHONDRIAL CALCIUM UPTAKE 3, ISOFORM D"/>
    <property type="match status" value="1"/>
</dbReference>
<protein>
    <recommendedName>
        <fullName evidence="10">EF-hand domain-containing protein</fullName>
    </recommendedName>
</protein>
<evidence type="ECO:0000256" key="9">
    <source>
        <dbReference type="SAM" id="MobiDB-lite"/>
    </source>
</evidence>
<name>A0A0B6ZQT1_9EUPU</name>
<keyword evidence="4" id="KW-0999">Mitochondrion inner membrane</keyword>
<proteinExistence type="predicted"/>
<dbReference type="GO" id="GO:0036444">
    <property type="term" value="P:calcium import into the mitochondrion"/>
    <property type="evidence" value="ECO:0007669"/>
    <property type="project" value="UniProtKB-ARBA"/>
</dbReference>
<feature type="domain" description="EF-hand" evidence="10">
    <location>
        <begin position="195"/>
        <end position="230"/>
    </location>
</feature>
<dbReference type="GO" id="GO:1990246">
    <property type="term" value="C:uniplex complex"/>
    <property type="evidence" value="ECO:0007669"/>
    <property type="project" value="TreeGrafter"/>
</dbReference>
<feature type="region of interest" description="Disordered" evidence="9">
    <location>
        <begin position="262"/>
        <end position="283"/>
    </location>
</feature>
<dbReference type="InterPro" id="IPR039800">
    <property type="entry name" value="MICU1/2/3"/>
</dbReference>
<gene>
    <name evidence="11" type="primary">ORF73240</name>
</gene>
<dbReference type="AlphaFoldDB" id="A0A0B6ZQT1"/>
<sequence>TVLLASHIHRALKYRNTARSACAVACCAKMAAIRLVRRFLQNVTIFNKRQFYLPKGYAKLVLFGTTGCASVLALTSFISGRLQSVQAVHAVTNEDSDGKTKKGQVSYREMRFRHFASVEYKDNLYMTPQDFLESLTEESPRARIGRTRLSQTEVDQMLRSTPSLSRGNEKLFRKLHDKGIISYTEYLFLLCVLTKPHSGFRIAFNMFDTDGNQIVDKEEFLVLETFFALPPKERKFVPRNPQRLHNLLDLEKVFSSGSKYAEVKPQDGDDQTEDDSKESSQDAHHGFQDTTLLIHFFGRNGNDVLKYQDFHRFMENLQSEVIELEFLEFSKGMSTISELSFAKILLRYTSLDRSDVEQCLERVRTNMPNEKGITFVEFKKFCQFLNNLDDFAIAMKMYTFAQQPVSQEEFQRAVLVCTGFSLSSHIVNTLFNIFDTDGDGNLSHKEFISIMKDRLHRGARSHLMHSQNTLDAFKSCVKNEMRTF</sequence>
<dbReference type="GO" id="GO:0005509">
    <property type="term" value="F:calcium ion binding"/>
    <property type="evidence" value="ECO:0007669"/>
    <property type="project" value="InterPro"/>
</dbReference>
<evidence type="ECO:0000256" key="3">
    <source>
        <dbReference type="ARBA" id="ARBA00022737"/>
    </source>
</evidence>
<dbReference type="PROSITE" id="PS00018">
    <property type="entry name" value="EF_HAND_1"/>
    <property type="match status" value="2"/>
</dbReference>
<feature type="domain" description="EF-hand" evidence="10">
    <location>
        <begin position="422"/>
        <end position="457"/>
    </location>
</feature>
<dbReference type="Pfam" id="PF13833">
    <property type="entry name" value="EF-hand_8"/>
    <property type="match status" value="1"/>
</dbReference>
<dbReference type="GO" id="GO:0005758">
    <property type="term" value="C:mitochondrial intermembrane space"/>
    <property type="evidence" value="ECO:0007669"/>
    <property type="project" value="UniProtKB-SubCell"/>
</dbReference>
<dbReference type="InterPro" id="IPR018247">
    <property type="entry name" value="EF_Hand_1_Ca_BS"/>
</dbReference>
<reference evidence="11" key="1">
    <citation type="submission" date="2014-12" db="EMBL/GenBank/DDBJ databases">
        <title>Insight into the proteome of Arion vulgaris.</title>
        <authorList>
            <person name="Aradska J."/>
            <person name="Bulat T."/>
            <person name="Smidak R."/>
            <person name="Sarate P."/>
            <person name="Gangsoo J."/>
            <person name="Sialana F."/>
            <person name="Bilban M."/>
            <person name="Lubec G."/>
        </authorList>
    </citation>
    <scope>NUCLEOTIDE SEQUENCE</scope>
    <source>
        <tissue evidence="11">Skin</tissue>
    </source>
</reference>
<dbReference type="PANTHER" id="PTHR12294">
    <property type="entry name" value="EF HAND DOMAIN FAMILY A1,A2-RELATED"/>
    <property type="match status" value="1"/>
</dbReference>
<evidence type="ECO:0000256" key="6">
    <source>
        <dbReference type="ARBA" id="ARBA00022946"/>
    </source>
</evidence>
<keyword evidence="6" id="KW-0809">Transit peptide</keyword>
<evidence type="ECO:0000256" key="8">
    <source>
        <dbReference type="ARBA" id="ARBA00023136"/>
    </source>
</evidence>
<evidence type="ECO:0000259" key="10">
    <source>
        <dbReference type="PROSITE" id="PS50222"/>
    </source>
</evidence>
<dbReference type="InterPro" id="IPR002048">
    <property type="entry name" value="EF_hand_dom"/>
</dbReference>
<evidence type="ECO:0000256" key="1">
    <source>
        <dbReference type="ARBA" id="ARBA00004273"/>
    </source>
</evidence>
<evidence type="ECO:0000256" key="7">
    <source>
        <dbReference type="ARBA" id="ARBA00023128"/>
    </source>
</evidence>
<evidence type="ECO:0000313" key="11">
    <source>
        <dbReference type="EMBL" id="CEK70201.1"/>
    </source>
</evidence>
<dbReference type="GO" id="GO:0051560">
    <property type="term" value="P:mitochondrial calcium ion homeostasis"/>
    <property type="evidence" value="ECO:0007669"/>
    <property type="project" value="TreeGrafter"/>
</dbReference>
<evidence type="ECO:0000256" key="2">
    <source>
        <dbReference type="ARBA" id="ARBA00004569"/>
    </source>
</evidence>
<evidence type="ECO:0000256" key="4">
    <source>
        <dbReference type="ARBA" id="ARBA00022792"/>
    </source>
</evidence>
<dbReference type="EMBL" id="HACG01023336">
    <property type="protein sequence ID" value="CEK70201.1"/>
    <property type="molecule type" value="Transcribed_RNA"/>
</dbReference>
<dbReference type="SMART" id="SM00054">
    <property type="entry name" value="EFh"/>
    <property type="match status" value="3"/>
</dbReference>
<dbReference type="Gene3D" id="1.10.238.10">
    <property type="entry name" value="EF-hand"/>
    <property type="match status" value="2"/>
</dbReference>
<evidence type="ECO:0000256" key="5">
    <source>
        <dbReference type="ARBA" id="ARBA00022837"/>
    </source>
</evidence>
<feature type="non-terminal residue" evidence="11">
    <location>
        <position position="1"/>
    </location>
</feature>